<feature type="coiled-coil region" evidence="4">
    <location>
        <begin position="158"/>
        <end position="188"/>
    </location>
</feature>
<dbReference type="NCBIfam" id="TIGR00254">
    <property type="entry name" value="GGDEF"/>
    <property type="match status" value="1"/>
</dbReference>
<dbReference type="PROSITE" id="PS50887">
    <property type="entry name" value="GGDEF"/>
    <property type="match status" value="1"/>
</dbReference>
<dbReference type="PROSITE" id="PS50042">
    <property type="entry name" value="CNMP_BINDING_3"/>
    <property type="match status" value="1"/>
</dbReference>
<dbReference type="PANTHER" id="PTHR45138">
    <property type="entry name" value="REGULATORY COMPONENTS OF SENSORY TRANSDUCTION SYSTEM"/>
    <property type="match status" value="1"/>
</dbReference>
<accession>A0A0A0MAT0</accession>
<evidence type="ECO:0000259" key="5">
    <source>
        <dbReference type="PROSITE" id="PS50042"/>
    </source>
</evidence>
<keyword evidence="8" id="KW-1185">Reference proteome</keyword>
<dbReference type="SMART" id="SM00100">
    <property type="entry name" value="cNMP"/>
    <property type="match status" value="1"/>
</dbReference>
<dbReference type="InterPro" id="IPR018490">
    <property type="entry name" value="cNMP-bd_dom_sf"/>
</dbReference>
<dbReference type="InterPro" id="IPR043128">
    <property type="entry name" value="Rev_trsase/Diguanyl_cyclase"/>
</dbReference>
<dbReference type="AlphaFoldDB" id="A0A0A0MAT0"/>
<evidence type="ECO:0000313" key="7">
    <source>
        <dbReference type="EMBL" id="KGO98371.1"/>
    </source>
</evidence>
<dbReference type="eggNOG" id="COG3706">
    <property type="taxonomic scope" value="Bacteria"/>
</dbReference>
<dbReference type="GO" id="GO:0005737">
    <property type="term" value="C:cytoplasm"/>
    <property type="evidence" value="ECO:0007669"/>
    <property type="project" value="UniProtKB-SubCell"/>
</dbReference>
<gene>
    <name evidence="7" type="ORF">N791_01290</name>
</gene>
<dbReference type="GO" id="GO:0043709">
    <property type="term" value="P:cell adhesion involved in single-species biofilm formation"/>
    <property type="evidence" value="ECO:0007669"/>
    <property type="project" value="TreeGrafter"/>
</dbReference>
<comment type="subcellular location">
    <subcellularLocation>
        <location evidence="1">Cytoplasm</location>
    </subcellularLocation>
</comment>
<dbReference type="Pfam" id="PF00990">
    <property type="entry name" value="GGDEF"/>
    <property type="match status" value="1"/>
</dbReference>
<dbReference type="InterPro" id="IPR000160">
    <property type="entry name" value="GGDEF_dom"/>
</dbReference>
<dbReference type="CDD" id="cd01949">
    <property type="entry name" value="GGDEF"/>
    <property type="match status" value="1"/>
</dbReference>
<evidence type="ECO:0000256" key="1">
    <source>
        <dbReference type="ARBA" id="ARBA00004496"/>
    </source>
</evidence>
<dbReference type="GO" id="GO:0052621">
    <property type="term" value="F:diguanylate cyclase activity"/>
    <property type="evidence" value="ECO:0007669"/>
    <property type="project" value="UniProtKB-EC"/>
</dbReference>
<feature type="domain" description="Cyclic nucleotide-binding" evidence="5">
    <location>
        <begin position="50"/>
        <end position="132"/>
    </location>
</feature>
<comment type="catalytic activity">
    <reaction evidence="3">
        <text>2 GTP = 3',3'-c-di-GMP + 2 diphosphate</text>
        <dbReference type="Rhea" id="RHEA:24898"/>
        <dbReference type="ChEBI" id="CHEBI:33019"/>
        <dbReference type="ChEBI" id="CHEBI:37565"/>
        <dbReference type="ChEBI" id="CHEBI:58805"/>
        <dbReference type="EC" id="2.7.7.65"/>
    </reaction>
</comment>
<dbReference type="Gene3D" id="3.30.70.270">
    <property type="match status" value="1"/>
</dbReference>
<dbReference type="EC" id="2.7.7.65" evidence="2"/>
<protein>
    <recommendedName>
        <fullName evidence="2">diguanylate cyclase</fullName>
        <ecNumber evidence="2">2.7.7.65</ecNumber>
    </recommendedName>
</protein>
<dbReference type="GO" id="GO:0005886">
    <property type="term" value="C:plasma membrane"/>
    <property type="evidence" value="ECO:0007669"/>
    <property type="project" value="TreeGrafter"/>
</dbReference>
<dbReference type="Pfam" id="PF00027">
    <property type="entry name" value="cNMP_binding"/>
    <property type="match status" value="1"/>
</dbReference>
<evidence type="ECO:0000256" key="3">
    <source>
        <dbReference type="ARBA" id="ARBA00034247"/>
    </source>
</evidence>
<proteinExistence type="predicted"/>
<sequence>MKRMSALAAQVGTDAPAPWPADLAGAPQDDPGTPELSVSEYALFAGIARPRSMRAGEVLFGRGDLGTTMYIIASGQVELDFGEDLVGKTLGPREFFGELGLLIGDHARSATACARADGELLEVRHEEFQRLVDARPDVVAHFLRRAIARVVLNEQFLIRRLRRRNTELQGALDSLRAANDQLTRAEAMMLRDELTGLFNRRGLRAHLQERERNGATGGLGLLLVDCDGFKQINDEHGHVAGDRVLQGVASILRSVSGANDIACRLGGDEFALLFRADGGRAEVLRYADFIAETARGLQDIPQSPPRMCALSIGASLLPPGGRWSDGYGLADTALYRAKRLGGNRVEWQDATVATE</sequence>
<dbReference type="InterPro" id="IPR050469">
    <property type="entry name" value="Diguanylate_Cyclase"/>
</dbReference>
<dbReference type="Gene3D" id="2.60.120.10">
    <property type="entry name" value="Jelly Rolls"/>
    <property type="match status" value="1"/>
</dbReference>
<dbReference type="InterPro" id="IPR000595">
    <property type="entry name" value="cNMP-bd_dom"/>
</dbReference>
<evidence type="ECO:0000313" key="8">
    <source>
        <dbReference type="Proteomes" id="UP000030003"/>
    </source>
</evidence>
<dbReference type="Proteomes" id="UP000030003">
    <property type="component" value="Unassembled WGS sequence"/>
</dbReference>
<comment type="caution">
    <text evidence="7">The sequence shown here is derived from an EMBL/GenBank/DDBJ whole genome shotgun (WGS) entry which is preliminary data.</text>
</comment>
<dbReference type="InterPro" id="IPR018488">
    <property type="entry name" value="cNMP-bd_CS"/>
</dbReference>
<dbReference type="SUPFAM" id="SSF51206">
    <property type="entry name" value="cAMP-binding domain-like"/>
    <property type="match status" value="1"/>
</dbReference>
<reference evidence="7 8" key="1">
    <citation type="submission" date="2013-08" db="EMBL/GenBank/DDBJ databases">
        <title>Genomic analysis of Lysobacter defluvii.</title>
        <authorList>
            <person name="Wang Q."/>
            <person name="Wang G."/>
        </authorList>
    </citation>
    <scope>NUCLEOTIDE SEQUENCE [LARGE SCALE GENOMIC DNA]</scope>
    <source>
        <strain evidence="7 8">IMMIB APB-9</strain>
    </source>
</reference>
<dbReference type="CDD" id="cd00038">
    <property type="entry name" value="CAP_ED"/>
    <property type="match status" value="1"/>
</dbReference>
<evidence type="ECO:0000256" key="2">
    <source>
        <dbReference type="ARBA" id="ARBA00012528"/>
    </source>
</evidence>
<dbReference type="SMART" id="SM00267">
    <property type="entry name" value="GGDEF"/>
    <property type="match status" value="1"/>
</dbReference>
<dbReference type="InterPro" id="IPR014710">
    <property type="entry name" value="RmlC-like_jellyroll"/>
</dbReference>
<dbReference type="InterPro" id="IPR029787">
    <property type="entry name" value="Nucleotide_cyclase"/>
</dbReference>
<dbReference type="PRINTS" id="PR00103">
    <property type="entry name" value="CAMPKINASE"/>
</dbReference>
<dbReference type="PROSITE" id="PS00889">
    <property type="entry name" value="CNMP_BINDING_2"/>
    <property type="match status" value="1"/>
</dbReference>
<dbReference type="STRING" id="1385515.GCA_000423325_02517"/>
<keyword evidence="4" id="KW-0175">Coiled coil</keyword>
<dbReference type="SUPFAM" id="SSF55073">
    <property type="entry name" value="Nucleotide cyclase"/>
    <property type="match status" value="1"/>
</dbReference>
<name>A0A0A0MAT0_9GAMM</name>
<feature type="domain" description="GGDEF" evidence="6">
    <location>
        <begin position="217"/>
        <end position="350"/>
    </location>
</feature>
<dbReference type="EMBL" id="AVBH01000089">
    <property type="protein sequence ID" value="KGO98371.1"/>
    <property type="molecule type" value="Genomic_DNA"/>
</dbReference>
<evidence type="ECO:0000256" key="4">
    <source>
        <dbReference type="SAM" id="Coils"/>
    </source>
</evidence>
<dbReference type="eggNOG" id="COG0664">
    <property type="taxonomic scope" value="Bacteria"/>
</dbReference>
<organism evidence="7 8">
    <name type="scientific">Lysobacter defluvii IMMIB APB-9 = DSM 18482</name>
    <dbReference type="NCBI Taxonomy" id="1385515"/>
    <lineage>
        <taxon>Bacteria</taxon>
        <taxon>Pseudomonadati</taxon>
        <taxon>Pseudomonadota</taxon>
        <taxon>Gammaproteobacteria</taxon>
        <taxon>Lysobacterales</taxon>
        <taxon>Lysobacteraceae</taxon>
        <taxon>Novilysobacter</taxon>
    </lineage>
</organism>
<dbReference type="PANTHER" id="PTHR45138:SF9">
    <property type="entry name" value="DIGUANYLATE CYCLASE DGCM-RELATED"/>
    <property type="match status" value="1"/>
</dbReference>
<evidence type="ECO:0000259" key="6">
    <source>
        <dbReference type="PROSITE" id="PS50887"/>
    </source>
</evidence>
<dbReference type="GO" id="GO:1902201">
    <property type="term" value="P:negative regulation of bacterial-type flagellum-dependent cell motility"/>
    <property type="evidence" value="ECO:0007669"/>
    <property type="project" value="TreeGrafter"/>
</dbReference>